<evidence type="ECO:0000313" key="1">
    <source>
        <dbReference type="EMBL" id="OWZ10506.1"/>
    </source>
</evidence>
<dbReference type="EMBL" id="NBNE01002425">
    <property type="protein sequence ID" value="OWZ10506.1"/>
    <property type="molecule type" value="Genomic_DNA"/>
</dbReference>
<gene>
    <name evidence="1" type="ORF">PHMEG_00016640</name>
</gene>
<sequence>SELETAVKAFNSSCIQRVVGCKCKLPSAIFVEQGRAFSKCTDAIIDQIYLGVKRSSYRQEKIALPPAVEADIKDDNARYVITQGESWLGNEVKKRTYIASVLVRRIHAVNLQHRKKDRLFLQPEFPIQCPELKAVGVADRAIKRGDQMLLVIEANQCSLLKGRGQTLAMIEAARVINKKLLASISTIHVICTDFQNWLFVQRESGVLREEFVSGGPRRRRVPAGHYPDLRVRVPPSTSFGIVPILSRLVALGYFRITVQVYGLLHL</sequence>
<dbReference type="Proteomes" id="UP000198211">
    <property type="component" value="Unassembled WGS sequence"/>
</dbReference>
<feature type="non-terminal residue" evidence="1">
    <location>
        <position position="1"/>
    </location>
</feature>
<reference evidence="2" key="1">
    <citation type="submission" date="2017-03" db="EMBL/GenBank/DDBJ databases">
        <title>Phytopthora megakarya and P. palmivora, two closely related causual agents of cacao black pod achieved similar genome size and gene model numbers by different mechanisms.</title>
        <authorList>
            <person name="Ali S."/>
            <person name="Shao J."/>
            <person name="Larry D.J."/>
            <person name="Kronmiller B."/>
            <person name="Shen D."/>
            <person name="Strem M.D."/>
            <person name="Melnick R.L."/>
            <person name="Guiltinan M.J."/>
            <person name="Tyler B.M."/>
            <person name="Meinhardt L.W."/>
            <person name="Bailey B.A."/>
        </authorList>
    </citation>
    <scope>NUCLEOTIDE SEQUENCE [LARGE SCALE GENOMIC DNA]</scope>
    <source>
        <strain evidence="2">zdho120</strain>
    </source>
</reference>
<accession>A0A225VYI6</accession>
<dbReference type="AlphaFoldDB" id="A0A225VYI6"/>
<organism evidence="1 2">
    <name type="scientific">Phytophthora megakarya</name>
    <dbReference type="NCBI Taxonomy" id="4795"/>
    <lineage>
        <taxon>Eukaryota</taxon>
        <taxon>Sar</taxon>
        <taxon>Stramenopiles</taxon>
        <taxon>Oomycota</taxon>
        <taxon>Peronosporomycetes</taxon>
        <taxon>Peronosporales</taxon>
        <taxon>Peronosporaceae</taxon>
        <taxon>Phytophthora</taxon>
    </lineage>
</organism>
<evidence type="ECO:0000313" key="2">
    <source>
        <dbReference type="Proteomes" id="UP000198211"/>
    </source>
</evidence>
<protein>
    <submittedName>
        <fullName evidence="1">Uncharacterized protein</fullName>
    </submittedName>
</protein>
<proteinExistence type="predicted"/>
<keyword evidence="2" id="KW-1185">Reference proteome</keyword>
<dbReference type="OrthoDB" id="129438at2759"/>
<comment type="caution">
    <text evidence="1">The sequence shown here is derived from an EMBL/GenBank/DDBJ whole genome shotgun (WGS) entry which is preliminary data.</text>
</comment>
<name>A0A225VYI6_9STRA</name>